<proteinExistence type="predicted"/>
<name>A0A9N9RZV4_9DIPT</name>
<evidence type="ECO:0000313" key="2">
    <source>
        <dbReference type="Proteomes" id="UP001153620"/>
    </source>
</evidence>
<protein>
    <submittedName>
        <fullName evidence="1">Uncharacterized protein</fullName>
    </submittedName>
</protein>
<dbReference type="OrthoDB" id="6374619at2759"/>
<keyword evidence="2" id="KW-1185">Reference proteome</keyword>
<organism evidence="1 2">
    <name type="scientific">Chironomus riparius</name>
    <dbReference type="NCBI Taxonomy" id="315576"/>
    <lineage>
        <taxon>Eukaryota</taxon>
        <taxon>Metazoa</taxon>
        <taxon>Ecdysozoa</taxon>
        <taxon>Arthropoda</taxon>
        <taxon>Hexapoda</taxon>
        <taxon>Insecta</taxon>
        <taxon>Pterygota</taxon>
        <taxon>Neoptera</taxon>
        <taxon>Endopterygota</taxon>
        <taxon>Diptera</taxon>
        <taxon>Nematocera</taxon>
        <taxon>Chironomoidea</taxon>
        <taxon>Chironomidae</taxon>
        <taxon>Chironominae</taxon>
        <taxon>Chironomus</taxon>
    </lineage>
</organism>
<reference evidence="1" key="1">
    <citation type="submission" date="2022-01" db="EMBL/GenBank/DDBJ databases">
        <authorList>
            <person name="King R."/>
        </authorList>
    </citation>
    <scope>NUCLEOTIDE SEQUENCE</scope>
</reference>
<sequence>MSPTICHDDHTTLESDEMCENNNNNNKELNHNVMIKMEDERKEPKDQSMEQKCAKRKLSCDESSVNNKRHRKAIDEDTVISSLSSSLSLNSDDYGTDTELIAINSNKKKHKYSHRYAPLSKYEERCVISSSDTSCNVQNIICKRDYTISIDDSKVSSSTTHLDDMVKKITSTMKISNANTRHLFDVAVSTFKLIKKNQEFQMRLRELQMETKNFVDSIMENPENQSIKEQLKLLI</sequence>
<dbReference type="AlphaFoldDB" id="A0A9N9RZV4"/>
<dbReference type="EMBL" id="OU895878">
    <property type="protein sequence ID" value="CAG9805964.1"/>
    <property type="molecule type" value="Genomic_DNA"/>
</dbReference>
<dbReference type="Proteomes" id="UP001153620">
    <property type="component" value="Chromosome 2"/>
</dbReference>
<accession>A0A9N9RZV4</accession>
<gene>
    <name evidence="1" type="ORF">CHIRRI_LOCUS8830</name>
</gene>
<evidence type="ECO:0000313" key="1">
    <source>
        <dbReference type="EMBL" id="CAG9805964.1"/>
    </source>
</evidence>
<reference evidence="1" key="2">
    <citation type="submission" date="2022-10" db="EMBL/GenBank/DDBJ databases">
        <authorList>
            <consortium name="ENA_rothamsted_submissions"/>
            <consortium name="culmorum"/>
            <person name="King R."/>
        </authorList>
    </citation>
    <scope>NUCLEOTIDE SEQUENCE</scope>
</reference>